<comment type="caution">
    <text evidence="1">The sequence shown here is derived from an EMBL/GenBank/DDBJ whole genome shotgun (WGS) entry which is preliminary data.</text>
</comment>
<protein>
    <recommendedName>
        <fullName evidence="3">HDOD domain-containing protein</fullName>
    </recommendedName>
</protein>
<organism evidence="1 2">
    <name type="scientific">Candidatus Avisuccinivibrio stercorigallinarum</name>
    <dbReference type="NCBI Taxonomy" id="2840704"/>
    <lineage>
        <taxon>Bacteria</taxon>
        <taxon>Pseudomonadati</taxon>
        <taxon>Pseudomonadota</taxon>
        <taxon>Gammaproteobacteria</taxon>
        <taxon>Aeromonadales</taxon>
        <taxon>Succinivibrionaceae</taxon>
        <taxon>Succinivibrionaceae incertae sedis</taxon>
        <taxon>Candidatus Avisuccinivibrio</taxon>
    </lineage>
</organism>
<evidence type="ECO:0000313" key="1">
    <source>
        <dbReference type="EMBL" id="MBO8415069.1"/>
    </source>
</evidence>
<evidence type="ECO:0008006" key="3">
    <source>
        <dbReference type="Google" id="ProtNLM"/>
    </source>
</evidence>
<dbReference type="EMBL" id="JADINH010000028">
    <property type="protein sequence ID" value="MBO8415069.1"/>
    <property type="molecule type" value="Genomic_DNA"/>
</dbReference>
<dbReference type="AlphaFoldDB" id="A0A9D9D8G5"/>
<proteinExistence type="predicted"/>
<dbReference type="Proteomes" id="UP000823631">
    <property type="component" value="Unassembled WGS sequence"/>
</dbReference>
<gene>
    <name evidence="1" type="ORF">IAB19_01645</name>
</gene>
<sequence length="454" mass="52412">MSEEEVARPYTRSANRCHLITRIPIFDQNGMTKLYYLQFTSGNVLSFDDLKPVHVPHILTGFLIRRPVSTFVGSNSSVMIPLPLCRELVQLRDKYPTGRLIIHVRDNEEPDDEKKFIMTTLRRHNVRFACDINCIRAADRSWADKLHLFSYVVIKYSRNYAEDLAYFNELRHFNPRIKCITAGDDLQDIELRRKVMEMGSDLILSVFCRRHDFYADKGLLLRYSDVFALVREVMREETDFVNTARILGRYPFMQRDVFKLIRFFRPEYKGIVWPPGQAVELYHEEYMRAILGVITLHALAFIATQSGSSTASNSNLEPVKTALIRGYYLYTMAYEIGLDERMQMLAFIMALFSVERTWSALINPRLSGQFFTYDFTHGQEETFEVLLASIMGLEQCDLPRFAKTVIDAGGSVSLGLHAYEAALLWSNQISDLLYSVNYCDFIVTFAADDPTISI</sequence>
<accession>A0A9D9D8G5</accession>
<evidence type="ECO:0000313" key="2">
    <source>
        <dbReference type="Proteomes" id="UP000823631"/>
    </source>
</evidence>
<reference evidence="1" key="2">
    <citation type="journal article" date="2021" name="PeerJ">
        <title>Extensive microbial diversity within the chicken gut microbiome revealed by metagenomics and culture.</title>
        <authorList>
            <person name="Gilroy R."/>
            <person name="Ravi A."/>
            <person name="Getino M."/>
            <person name="Pursley I."/>
            <person name="Horton D.L."/>
            <person name="Alikhan N.F."/>
            <person name="Baker D."/>
            <person name="Gharbi K."/>
            <person name="Hall N."/>
            <person name="Watson M."/>
            <person name="Adriaenssens E.M."/>
            <person name="Foster-Nyarko E."/>
            <person name="Jarju S."/>
            <person name="Secka A."/>
            <person name="Antonio M."/>
            <person name="Oren A."/>
            <person name="Chaudhuri R.R."/>
            <person name="La Ragione R."/>
            <person name="Hildebrand F."/>
            <person name="Pallen M.J."/>
        </authorList>
    </citation>
    <scope>NUCLEOTIDE SEQUENCE</scope>
    <source>
        <strain evidence="1">17213</strain>
    </source>
</reference>
<name>A0A9D9D8G5_9GAMM</name>
<reference evidence="1" key="1">
    <citation type="submission" date="2020-10" db="EMBL/GenBank/DDBJ databases">
        <authorList>
            <person name="Gilroy R."/>
        </authorList>
    </citation>
    <scope>NUCLEOTIDE SEQUENCE</scope>
    <source>
        <strain evidence="1">17213</strain>
    </source>
</reference>